<dbReference type="PROSITE" id="PS50835">
    <property type="entry name" value="IG_LIKE"/>
    <property type="match status" value="1"/>
</dbReference>
<evidence type="ECO:0000256" key="9">
    <source>
        <dbReference type="ARBA" id="ARBA00023319"/>
    </source>
</evidence>
<keyword evidence="8" id="KW-0325">Glycoprotein</keyword>
<keyword evidence="7" id="KW-1015">Disulfide bond</keyword>
<dbReference type="SMART" id="SM00409">
    <property type="entry name" value="IG"/>
    <property type="match status" value="1"/>
</dbReference>
<dbReference type="Proteomes" id="UP000031443">
    <property type="component" value="Unassembled WGS sequence"/>
</dbReference>
<name>M7BJ09_CHEMY</name>
<dbReference type="InterPro" id="IPR007110">
    <property type="entry name" value="Ig-like_dom"/>
</dbReference>
<feature type="region of interest" description="Disordered" evidence="10">
    <location>
        <begin position="402"/>
        <end position="429"/>
    </location>
</feature>
<keyword evidence="9" id="KW-0393">Immunoglobulin domain</keyword>
<sequence>MLLSWFSCVVLEVVPVHPMLLVLCWSLKTSLDSFIFPFPLSHPQTVRVSALDVKTPEELFVENGTEARLPCTFSSRDVISSAASISWSFQPEGATTPISFFYYSQGNAYPGKDTPFKNRISWAGDLNKKDASVSIANVQFRDNGTYFCDVKNPPDIVMKPGEIRLRVVQRELGHGQQPPLWPPSSEGSSAERGKLQVTMQSSSAEVTMMESQNRKRAPAWTEREVRDLIAVWGEESVLSELRSSFRNAKTFVKISKGMKVVTMMVSQNRKRAPAWTEREIQGRILPFILSTCRYGNTSHKAGQQNSVSRQPCQVTMNDITLLRLTQKDKDQMLHECEQNRGPFAAMLCAAVITDYLLLAWRDNLPAFSTGVVVAIAIGVTLVVLVLIAVIVCVIRKKNSKKHYSGCSTSESLMSPVKQAPRKSPSDTEGLVNHVPARLHQGPVIYAQLDHSGGRHSDKINKSESVVYADIRKN</sequence>
<dbReference type="InterPro" id="IPR036179">
    <property type="entry name" value="Ig-like_dom_sf"/>
</dbReference>
<proteinExistence type="inferred from homology"/>
<evidence type="ECO:0000256" key="8">
    <source>
        <dbReference type="ARBA" id="ARBA00023180"/>
    </source>
</evidence>
<keyword evidence="5 11" id="KW-1133">Transmembrane helix</keyword>
<dbReference type="STRING" id="8469.M7BJ09"/>
<evidence type="ECO:0000256" key="7">
    <source>
        <dbReference type="ARBA" id="ARBA00023157"/>
    </source>
</evidence>
<keyword evidence="14" id="KW-1185">Reference proteome</keyword>
<accession>M7BJ09</accession>
<dbReference type="PANTHER" id="PTHR13869:SF19">
    <property type="entry name" value="MYELIN PROTEIN ZERO-LIKE PROTEIN 1"/>
    <property type="match status" value="1"/>
</dbReference>
<evidence type="ECO:0000256" key="6">
    <source>
        <dbReference type="ARBA" id="ARBA00023136"/>
    </source>
</evidence>
<dbReference type="Gene3D" id="2.60.40.10">
    <property type="entry name" value="Immunoglobulins"/>
    <property type="match status" value="1"/>
</dbReference>
<dbReference type="Pfam" id="PF07686">
    <property type="entry name" value="V-set"/>
    <property type="match status" value="1"/>
</dbReference>
<evidence type="ECO:0000313" key="13">
    <source>
        <dbReference type="EMBL" id="EMP37881.1"/>
    </source>
</evidence>
<keyword evidence="4" id="KW-0732">Signal</keyword>
<evidence type="ECO:0000313" key="14">
    <source>
        <dbReference type="Proteomes" id="UP000031443"/>
    </source>
</evidence>
<evidence type="ECO:0000256" key="5">
    <source>
        <dbReference type="ARBA" id="ARBA00022989"/>
    </source>
</evidence>
<feature type="transmembrane region" description="Helical" evidence="11">
    <location>
        <begin position="366"/>
        <end position="394"/>
    </location>
</feature>
<dbReference type="GO" id="GO:0005925">
    <property type="term" value="C:focal adhesion"/>
    <property type="evidence" value="ECO:0007669"/>
    <property type="project" value="TreeGrafter"/>
</dbReference>
<dbReference type="SMART" id="SM00406">
    <property type="entry name" value="IGv"/>
    <property type="match status" value="1"/>
</dbReference>
<evidence type="ECO:0000256" key="11">
    <source>
        <dbReference type="SAM" id="Phobius"/>
    </source>
</evidence>
<dbReference type="SUPFAM" id="SSF48726">
    <property type="entry name" value="Immunoglobulin"/>
    <property type="match status" value="1"/>
</dbReference>
<keyword evidence="3 11" id="KW-0812">Transmembrane</keyword>
<dbReference type="EMBL" id="KB521139">
    <property type="protein sequence ID" value="EMP37881.1"/>
    <property type="molecule type" value="Genomic_DNA"/>
</dbReference>
<feature type="domain" description="Ig-like" evidence="12">
    <location>
        <begin position="43"/>
        <end position="164"/>
    </location>
</feature>
<evidence type="ECO:0000256" key="10">
    <source>
        <dbReference type="SAM" id="MobiDB-lite"/>
    </source>
</evidence>
<dbReference type="InterPro" id="IPR003599">
    <property type="entry name" value="Ig_sub"/>
</dbReference>
<evidence type="ECO:0000256" key="4">
    <source>
        <dbReference type="ARBA" id="ARBA00022729"/>
    </source>
</evidence>
<keyword evidence="6 11" id="KW-0472">Membrane</keyword>
<reference evidence="14" key="1">
    <citation type="journal article" date="2013" name="Nat. Genet.">
        <title>The draft genomes of soft-shell turtle and green sea turtle yield insights into the development and evolution of the turtle-specific body plan.</title>
        <authorList>
            <person name="Wang Z."/>
            <person name="Pascual-Anaya J."/>
            <person name="Zadissa A."/>
            <person name="Li W."/>
            <person name="Niimura Y."/>
            <person name="Huang Z."/>
            <person name="Li C."/>
            <person name="White S."/>
            <person name="Xiong Z."/>
            <person name="Fang D."/>
            <person name="Wang B."/>
            <person name="Ming Y."/>
            <person name="Chen Y."/>
            <person name="Zheng Y."/>
            <person name="Kuraku S."/>
            <person name="Pignatelli M."/>
            <person name="Herrero J."/>
            <person name="Beal K."/>
            <person name="Nozawa M."/>
            <person name="Li Q."/>
            <person name="Wang J."/>
            <person name="Zhang H."/>
            <person name="Yu L."/>
            <person name="Shigenobu S."/>
            <person name="Wang J."/>
            <person name="Liu J."/>
            <person name="Flicek P."/>
            <person name="Searle S."/>
            <person name="Wang J."/>
            <person name="Kuratani S."/>
            <person name="Yin Y."/>
            <person name="Aken B."/>
            <person name="Zhang G."/>
            <person name="Irie N."/>
        </authorList>
    </citation>
    <scope>NUCLEOTIDE SEQUENCE [LARGE SCALE GENOMIC DNA]</scope>
</reference>
<gene>
    <name evidence="13" type="ORF">UY3_04946</name>
</gene>
<protein>
    <submittedName>
        <fullName evidence="13">Myelin protein zero-like protein 1</fullName>
    </submittedName>
</protein>
<dbReference type="PANTHER" id="PTHR13869">
    <property type="entry name" value="MYELIN P0 RELATED"/>
    <property type="match status" value="1"/>
</dbReference>
<evidence type="ECO:0000259" key="12">
    <source>
        <dbReference type="PROSITE" id="PS50835"/>
    </source>
</evidence>
<comment type="similarity">
    <text evidence="2">Belongs to the myelin P0 protein family.</text>
</comment>
<dbReference type="InterPro" id="IPR000920">
    <property type="entry name" value="Myelin_P0-rel"/>
</dbReference>
<dbReference type="FunFam" id="2.60.40.10:FF:000193">
    <property type="entry name" value="Myelin protein zero-like 1 like"/>
    <property type="match status" value="1"/>
</dbReference>
<dbReference type="GO" id="GO:0009986">
    <property type="term" value="C:cell surface"/>
    <property type="evidence" value="ECO:0007669"/>
    <property type="project" value="TreeGrafter"/>
</dbReference>
<dbReference type="InterPro" id="IPR013783">
    <property type="entry name" value="Ig-like_fold"/>
</dbReference>
<dbReference type="eggNOG" id="ENOG502QUEQ">
    <property type="taxonomic scope" value="Eukaryota"/>
</dbReference>
<evidence type="ECO:0000256" key="3">
    <source>
        <dbReference type="ARBA" id="ARBA00022692"/>
    </source>
</evidence>
<dbReference type="PRINTS" id="PR00213">
    <property type="entry name" value="MYELINP0"/>
</dbReference>
<dbReference type="GO" id="GO:0005886">
    <property type="term" value="C:plasma membrane"/>
    <property type="evidence" value="ECO:0007669"/>
    <property type="project" value="TreeGrafter"/>
</dbReference>
<evidence type="ECO:0000256" key="1">
    <source>
        <dbReference type="ARBA" id="ARBA00004479"/>
    </source>
</evidence>
<dbReference type="InterPro" id="IPR013106">
    <property type="entry name" value="Ig_V-set"/>
</dbReference>
<dbReference type="AlphaFoldDB" id="M7BJ09"/>
<comment type="subcellular location">
    <subcellularLocation>
        <location evidence="1">Membrane</location>
        <topology evidence="1">Single-pass type I membrane protein</topology>
    </subcellularLocation>
</comment>
<organism evidence="13 14">
    <name type="scientific">Chelonia mydas</name>
    <name type="common">Green sea-turtle</name>
    <name type="synonym">Chelonia agassizi</name>
    <dbReference type="NCBI Taxonomy" id="8469"/>
    <lineage>
        <taxon>Eukaryota</taxon>
        <taxon>Metazoa</taxon>
        <taxon>Chordata</taxon>
        <taxon>Craniata</taxon>
        <taxon>Vertebrata</taxon>
        <taxon>Euteleostomi</taxon>
        <taxon>Archelosauria</taxon>
        <taxon>Testudinata</taxon>
        <taxon>Testudines</taxon>
        <taxon>Cryptodira</taxon>
        <taxon>Durocryptodira</taxon>
        <taxon>Americhelydia</taxon>
        <taxon>Chelonioidea</taxon>
        <taxon>Cheloniidae</taxon>
        <taxon>Chelonia</taxon>
    </lineage>
</organism>
<evidence type="ECO:0000256" key="2">
    <source>
        <dbReference type="ARBA" id="ARBA00007180"/>
    </source>
</evidence>